<dbReference type="CDD" id="cd14498">
    <property type="entry name" value="DSP"/>
    <property type="match status" value="1"/>
</dbReference>
<evidence type="ECO:0000256" key="2">
    <source>
        <dbReference type="ARBA" id="ARBA00013064"/>
    </source>
</evidence>
<evidence type="ECO:0000256" key="4">
    <source>
        <dbReference type="ARBA" id="ARBA00022912"/>
    </source>
</evidence>
<dbReference type="SUPFAM" id="SSF52799">
    <property type="entry name" value="(Phosphotyrosine protein) phosphatases II"/>
    <property type="match status" value="1"/>
</dbReference>
<dbReference type="Gene3D" id="3.90.190.10">
    <property type="entry name" value="Protein tyrosine phosphatase superfamily"/>
    <property type="match status" value="1"/>
</dbReference>
<dbReference type="InterPro" id="IPR016130">
    <property type="entry name" value="Tyr_Pase_AS"/>
</dbReference>
<feature type="domain" description="Tyrosine specific protein phosphatases" evidence="6">
    <location>
        <begin position="52"/>
        <end position="114"/>
    </location>
</feature>
<dbReference type="PANTHER" id="PTHR10159:SF519">
    <property type="entry name" value="DUAL SPECIFICITY PROTEIN PHOSPHATASE MPK3"/>
    <property type="match status" value="1"/>
</dbReference>
<evidence type="ECO:0000313" key="8">
    <source>
        <dbReference type="Proteomes" id="UP001431209"/>
    </source>
</evidence>
<organism evidence="7 8">
    <name type="scientific">Acrasis kona</name>
    <dbReference type="NCBI Taxonomy" id="1008807"/>
    <lineage>
        <taxon>Eukaryota</taxon>
        <taxon>Discoba</taxon>
        <taxon>Heterolobosea</taxon>
        <taxon>Tetramitia</taxon>
        <taxon>Eutetramitia</taxon>
        <taxon>Acrasidae</taxon>
        <taxon>Acrasis</taxon>
    </lineage>
</organism>
<dbReference type="GO" id="GO:0005737">
    <property type="term" value="C:cytoplasm"/>
    <property type="evidence" value="ECO:0007669"/>
    <property type="project" value="TreeGrafter"/>
</dbReference>
<dbReference type="InterPro" id="IPR020422">
    <property type="entry name" value="TYR_PHOSPHATASE_DUAL_dom"/>
</dbReference>
<evidence type="ECO:0000256" key="1">
    <source>
        <dbReference type="ARBA" id="ARBA00008601"/>
    </source>
</evidence>
<dbReference type="GO" id="GO:0004725">
    <property type="term" value="F:protein tyrosine phosphatase activity"/>
    <property type="evidence" value="ECO:0007669"/>
    <property type="project" value="UniProtKB-EC"/>
</dbReference>
<dbReference type="PROSITE" id="PS00383">
    <property type="entry name" value="TYR_PHOSPHATASE_1"/>
    <property type="match status" value="1"/>
</dbReference>
<dbReference type="PROSITE" id="PS50056">
    <property type="entry name" value="TYR_PHOSPHATASE_2"/>
    <property type="match status" value="1"/>
</dbReference>
<evidence type="ECO:0000259" key="6">
    <source>
        <dbReference type="PROSITE" id="PS50056"/>
    </source>
</evidence>
<evidence type="ECO:0000259" key="5">
    <source>
        <dbReference type="PROSITE" id="PS50054"/>
    </source>
</evidence>
<sequence>MNEENRPTQIEDRLFIGGIQHRDTNILNSNSNYSFTIFKFIEIDDLETEDFEQYFDECADFINTTLTNPSNQILVHCQAGQSRSASALIAYYIKYRGLTLEDALSYVRERKPDVSPNKGFQRQLNV</sequence>
<keyword evidence="3" id="KW-0378">Hydrolase</keyword>
<dbReference type="SMART" id="SM00195">
    <property type="entry name" value="DSPc"/>
    <property type="match status" value="1"/>
</dbReference>
<keyword evidence="4" id="KW-0904">Protein phosphatase</keyword>
<dbReference type="PROSITE" id="PS50054">
    <property type="entry name" value="TYR_PHOSPHATASE_DUAL"/>
    <property type="match status" value="1"/>
</dbReference>
<evidence type="ECO:0000256" key="3">
    <source>
        <dbReference type="ARBA" id="ARBA00022801"/>
    </source>
</evidence>
<comment type="caution">
    <text evidence="7">The sequence shown here is derived from an EMBL/GenBank/DDBJ whole genome shotgun (WGS) entry which is preliminary data.</text>
</comment>
<evidence type="ECO:0000313" key="7">
    <source>
        <dbReference type="EMBL" id="KAL0480468.1"/>
    </source>
</evidence>
<dbReference type="EC" id="3.1.3.48" evidence="2"/>
<dbReference type="AlphaFoldDB" id="A0AAW2YST6"/>
<gene>
    <name evidence="7" type="ORF">AKO1_011007</name>
</gene>
<dbReference type="GO" id="GO:0043409">
    <property type="term" value="P:negative regulation of MAPK cascade"/>
    <property type="evidence" value="ECO:0007669"/>
    <property type="project" value="TreeGrafter"/>
</dbReference>
<keyword evidence="8" id="KW-1185">Reference proteome</keyword>
<dbReference type="EMBL" id="JAOPGA020000657">
    <property type="protein sequence ID" value="KAL0480468.1"/>
    <property type="molecule type" value="Genomic_DNA"/>
</dbReference>
<feature type="domain" description="Tyrosine-protein phosphatase" evidence="5">
    <location>
        <begin position="1"/>
        <end position="126"/>
    </location>
</feature>
<dbReference type="Proteomes" id="UP001431209">
    <property type="component" value="Unassembled WGS sequence"/>
</dbReference>
<dbReference type="InterPro" id="IPR029021">
    <property type="entry name" value="Prot-tyrosine_phosphatase-like"/>
</dbReference>
<name>A0AAW2YST6_9EUKA</name>
<dbReference type="InterPro" id="IPR000340">
    <property type="entry name" value="Dual-sp_phosphatase_cat-dom"/>
</dbReference>
<dbReference type="InterPro" id="IPR000387">
    <property type="entry name" value="Tyr_Pase_dom"/>
</dbReference>
<comment type="similarity">
    <text evidence="1">Belongs to the protein-tyrosine phosphatase family. Non-receptor class dual specificity subfamily.</text>
</comment>
<reference evidence="7 8" key="1">
    <citation type="submission" date="2024-03" db="EMBL/GenBank/DDBJ databases">
        <title>The Acrasis kona genome and developmental transcriptomes reveal deep origins of eukaryotic multicellular pathways.</title>
        <authorList>
            <person name="Sheikh S."/>
            <person name="Fu C.-J."/>
            <person name="Brown M.W."/>
            <person name="Baldauf S.L."/>
        </authorList>
    </citation>
    <scope>NUCLEOTIDE SEQUENCE [LARGE SCALE GENOMIC DNA]</scope>
    <source>
        <strain evidence="7 8">ATCC MYA-3509</strain>
    </source>
</reference>
<accession>A0AAW2YST6</accession>
<dbReference type="PANTHER" id="PTHR10159">
    <property type="entry name" value="DUAL SPECIFICITY PROTEIN PHOSPHATASE"/>
    <property type="match status" value="1"/>
</dbReference>
<protein>
    <recommendedName>
        <fullName evidence="2">protein-tyrosine-phosphatase</fullName>
        <ecNumber evidence="2">3.1.3.48</ecNumber>
    </recommendedName>
</protein>
<proteinExistence type="inferred from homology"/>
<dbReference type="Pfam" id="PF00782">
    <property type="entry name" value="DSPc"/>
    <property type="match status" value="1"/>
</dbReference>